<sequence>MAKEPTTTKTAAEAAAANAPEPAPTAPEAEYVIESGEGGDKMTGGGWVRLGDEKKVPAGERGSAEDLAIEMTETMSRGNTVGTAGALDGAGERSTNLGTTAPGEYKVYKRRWFGLVQLVLLNIMASWSWLTFSPVASHSARYFGTDETTINWLSTAFVFANAAVSPVVIYVLHLGPKLSIMTSAALLLIGSWIRFAGSNSSSGGILGVVMFGQILTGMAQAFVLCAPTRYSDLWFTTRGRVAATALASLANPFGAALGQLIIPFWVTSPSDVSRMVLYVSIISTVVCLPSFFIPAKPPTPVAPSSTTPKLSLRASASVLIRQLEFWLLFIPFATYVSLFNSVSSLLNQIMAPYGYNEEESGIAGALLIVVGLVAAAITSPIIDRTKAFLTAIRIAVPLIGLSLLIFIWMPETRPSGGVAGPYVTMALLGASAFSLVPVAVEFLVELTHPVSPEVTSTLAWSGGQVGGGIFIIISGALKDGENGDPPFNMKRALIFSAVVAMLAVVPPMCLGLFGRGEKVRLRRVRSDLDLGHSMREEREGA</sequence>
<feature type="transmembrane region" description="Helical" evidence="6">
    <location>
        <begin position="178"/>
        <end position="197"/>
    </location>
</feature>
<dbReference type="AlphaFoldDB" id="A0AAV9GZX7"/>
<dbReference type="GO" id="GO:0022857">
    <property type="term" value="F:transmembrane transporter activity"/>
    <property type="evidence" value="ECO:0007669"/>
    <property type="project" value="InterPro"/>
</dbReference>
<gene>
    <name evidence="7" type="ORF">QBC34DRAFT_173413</name>
</gene>
<protein>
    <submittedName>
        <fullName evidence="7">Major facilitator superfamily domain-containing protein</fullName>
    </submittedName>
</protein>
<dbReference type="InterPro" id="IPR011701">
    <property type="entry name" value="MFS"/>
</dbReference>
<evidence type="ECO:0000256" key="4">
    <source>
        <dbReference type="ARBA" id="ARBA00023136"/>
    </source>
</evidence>
<keyword evidence="3 6" id="KW-1133">Transmembrane helix</keyword>
<keyword evidence="4 6" id="KW-0472">Membrane</keyword>
<feature type="transmembrane region" description="Helical" evidence="6">
    <location>
        <begin position="203"/>
        <end position="224"/>
    </location>
</feature>
<dbReference type="Pfam" id="PF07690">
    <property type="entry name" value="MFS_1"/>
    <property type="match status" value="1"/>
</dbReference>
<keyword evidence="2 6" id="KW-0812">Transmembrane</keyword>
<proteinExistence type="predicted"/>
<evidence type="ECO:0000256" key="5">
    <source>
        <dbReference type="SAM" id="MobiDB-lite"/>
    </source>
</evidence>
<dbReference type="Proteomes" id="UP001321760">
    <property type="component" value="Unassembled WGS sequence"/>
</dbReference>
<keyword evidence="8" id="KW-1185">Reference proteome</keyword>
<feature type="transmembrane region" description="Helical" evidence="6">
    <location>
        <begin position="362"/>
        <end position="382"/>
    </location>
</feature>
<evidence type="ECO:0000256" key="1">
    <source>
        <dbReference type="ARBA" id="ARBA00004141"/>
    </source>
</evidence>
<feature type="transmembrane region" description="Helical" evidence="6">
    <location>
        <begin position="394"/>
        <end position="410"/>
    </location>
</feature>
<dbReference type="PANTHER" id="PTHR10924:SF6">
    <property type="entry name" value="SOLUTE CARRIER FAMILY 49 MEMBER A3"/>
    <property type="match status" value="1"/>
</dbReference>
<dbReference type="GO" id="GO:0016020">
    <property type="term" value="C:membrane"/>
    <property type="evidence" value="ECO:0007669"/>
    <property type="project" value="UniProtKB-SubCell"/>
</dbReference>
<comment type="subcellular location">
    <subcellularLocation>
        <location evidence="1">Membrane</location>
        <topology evidence="1">Multi-pass membrane protein</topology>
    </subcellularLocation>
</comment>
<feature type="transmembrane region" description="Helical" evidence="6">
    <location>
        <begin position="492"/>
        <end position="513"/>
    </location>
</feature>
<feature type="transmembrane region" description="Helical" evidence="6">
    <location>
        <begin position="112"/>
        <end position="130"/>
    </location>
</feature>
<feature type="transmembrane region" description="Helical" evidence="6">
    <location>
        <begin position="422"/>
        <end position="444"/>
    </location>
</feature>
<reference evidence="7" key="1">
    <citation type="journal article" date="2023" name="Mol. Phylogenet. Evol.">
        <title>Genome-scale phylogeny and comparative genomics of the fungal order Sordariales.</title>
        <authorList>
            <person name="Hensen N."/>
            <person name="Bonometti L."/>
            <person name="Westerberg I."/>
            <person name="Brannstrom I.O."/>
            <person name="Guillou S."/>
            <person name="Cros-Aarteil S."/>
            <person name="Calhoun S."/>
            <person name="Haridas S."/>
            <person name="Kuo A."/>
            <person name="Mondo S."/>
            <person name="Pangilinan J."/>
            <person name="Riley R."/>
            <person name="LaButti K."/>
            <person name="Andreopoulos B."/>
            <person name="Lipzen A."/>
            <person name="Chen C."/>
            <person name="Yan M."/>
            <person name="Daum C."/>
            <person name="Ng V."/>
            <person name="Clum A."/>
            <person name="Steindorff A."/>
            <person name="Ohm R.A."/>
            <person name="Martin F."/>
            <person name="Silar P."/>
            <person name="Natvig D.O."/>
            <person name="Lalanne C."/>
            <person name="Gautier V."/>
            <person name="Ament-Velasquez S.L."/>
            <person name="Kruys A."/>
            <person name="Hutchinson M.I."/>
            <person name="Powell A.J."/>
            <person name="Barry K."/>
            <person name="Miller A.N."/>
            <person name="Grigoriev I.V."/>
            <person name="Debuchy R."/>
            <person name="Gladieux P."/>
            <person name="Hiltunen Thoren M."/>
            <person name="Johannesson H."/>
        </authorList>
    </citation>
    <scope>NUCLEOTIDE SEQUENCE</scope>
    <source>
        <strain evidence="7">PSN243</strain>
    </source>
</reference>
<dbReference type="EMBL" id="MU865918">
    <property type="protein sequence ID" value="KAK4453903.1"/>
    <property type="molecule type" value="Genomic_DNA"/>
</dbReference>
<evidence type="ECO:0000256" key="6">
    <source>
        <dbReference type="SAM" id="Phobius"/>
    </source>
</evidence>
<evidence type="ECO:0000313" key="8">
    <source>
        <dbReference type="Proteomes" id="UP001321760"/>
    </source>
</evidence>
<evidence type="ECO:0000256" key="3">
    <source>
        <dbReference type="ARBA" id="ARBA00022989"/>
    </source>
</evidence>
<feature type="transmembrane region" description="Helical" evidence="6">
    <location>
        <begin position="150"/>
        <end position="171"/>
    </location>
</feature>
<dbReference type="InterPro" id="IPR049680">
    <property type="entry name" value="FLVCR1-2_SLC49-like"/>
</dbReference>
<dbReference type="Gene3D" id="1.20.1250.20">
    <property type="entry name" value="MFS general substrate transporter like domains"/>
    <property type="match status" value="1"/>
</dbReference>
<feature type="transmembrane region" description="Helical" evidence="6">
    <location>
        <begin position="245"/>
        <end position="266"/>
    </location>
</feature>
<dbReference type="SUPFAM" id="SSF103473">
    <property type="entry name" value="MFS general substrate transporter"/>
    <property type="match status" value="1"/>
</dbReference>
<reference evidence="7" key="2">
    <citation type="submission" date="2023-05" db="EMBL/GenBank/DDBJ databases">
        <authorList>
            <consortium name="Lawrence Berkeley National Laboratory"/>
            <person name="Steindorff A."/>
            <person name="Hensen N."/>
            <person name="Bonometti L."/>
            <person name="Westerberg I."/>
            <person name="Brannstrom I.O."/>
            <person name="Guillou S."/>
            <person name="Cros-Aarteil S."/>
            <person name="Calhoun S."/>
            <person name="Haridas S."/>
            <person name="Kuo A."/>
            <person name="Mondo S."/>
            <person name="Pangilinan J."/>
            <person name="Riley R."/>
            <person name="Labutti K."/>
            <person name="Andreopoulos B."/>
            <person name="Lipzen A."/>
            <person name="Chen C."/>
            <person name="Yanf M."/>
            <person name="Daum C."/>
            <person name="Ng V."/>
            <person name="Clum A."/>
            <person name="Ohm R."/>
            <person name="Martin F."/>
            <person name="Silar P."/>
            <person name="Natvig D."/>
            <person name="Lalanne C."/>
            <person name="Gautier V."/>
            <person name="Ament-Velasquez S.L."/>
            <person name="Kruys A."/>
            <person name="Hutchinson M.I."/>
            <person name="Powell A.J."/>
            <person name="Barry K."/>
            <person name="Miller A.N."/>
            <person name="Grigoriev I.V."/>
            <person name="Debuchy R."/>
            <person name="Gladieux P."/>
            <person name="Thoren M.H."/>
            <person name="Johannesson H."/>
        </authorList>
    </citation>
    <scope>NUCLEOTIDE SEQUENCE</scope>
    <source>
        <strain evidence="7">PSN243</strain>
    </source>
</reference>
<feature type="transmembrane region" description="Helical" evidence="6">
    <location>
        <begin position="323"/>
        <end position="342"/>
    </location>
</feature>
<accession>A0AAV9GZX7</accession>
<feature type="transmembrane region" description="Helical" evidence="6">
    <location>
        <begin position="456"/>
        <end position="477"/>
    </location>
</feature>
<dbReference type="PANTHER" id="PTHR10924">
    <property type="entry name" value="MAJOR FACILITATOR SUPERFAMILY PROTEIN-RELATED"/>
    <property type="match status" value="1"/>
</dbReference>
<comment type="caution">
    <text evidence="7">The sequence shown here is derived from an EMBL/GenBank/DDBJ whole genome shotgun (WGS) entry which is preliminary data.</text>
</comment>
<organism evidence="7 8">
    <name type="scientific">Podospora aff. communis PSN243</name>
    <dbReference type="NCBI Taxonomy" id="3040156"/>
    <lineage>
        <taxon>Eukaryota</taxon>
        <taxon>Fungi</taxon>
        <taxon>Dikarya</taxon>
        <taxon>Ascomycota</taxon>
        <taxon>Pezizomycotina</taxon>
        <taxon>Sordariomycetes</taxon>
        <taxon>Sordariomycetidae</taxon>
        <taxon>Sordariales</taxon>
        <taxon>Podosporaceae</taxon>
        <taxon>Podospora</taxon>
    </lineage>
</organism>
<dbReference type="InterPro" id="IPR036259">
    <property type="entry name" value="MFS_trans_sf"/>
</dbReference>
<evidence type="ECO:0000313" key="7">
    <source>
        <dbReference type="EMBL" id="KAK4453903.1"/>
    </source>
</evidence>
<evidence type="ECO:0000256" key="2">
    <source>
        <dbReference type="ARBA" id="ARBA00022692"/>
    </source>
</evidence>
<name>A0AAV9GZX7_9PEZI</name>
<feature type="region of interest" description="Disordered" evidence="5">
    <location>
        <begin position="1"/>
        <end position="30"/>
    </location>
</feature>
<feature type="transmembrane region" description="Helical" evidence="6">
    <location>
        <begin position="272"/>
        <end position="293"/>
    </location>
</feature>